<dbReference type="Proteomes" id="UP000836841">
    <property type="component" value="Chromosome 3"/>
</dbReference>
<dbReference type="AlphaFoldDB" id="A0AAU9S0G7"/>
<feature type="non-terminal residue" evidence="1">
    <location>
        <position position="104"/>
    </location>
</feature>
<organism evidence="1 2">
    <name type="scientific">Thlaspi arvense</name>
    <name type="common">Field penny-cress</name>
    <dbReference type="NCBI Taxonomy" id="13288"/>
    <lineage>
        <taxon>Eukaryota</taxon>
        <taxon>Viridiplantae</taxon>
        <taxon>Streptophyta</taxon>
        <taxon>Embryophyta</taxon>
        <taxon>Tracheophyta</taxon>
        <taxon>Spermatophyta</taxon>
        <taxon>Magnoliopsida</taxon>
        <taxon>eudicotyledons</taxon>
        <taxon>Gunneridae</taxon>
        <taxon>Pentapetalae</taxon>
        <taxon>rosids</taxon>
        <taxon>malvids</taxon>
        <taxon>Brassicales</taxon>
        <taxon>Brassicaceae</taxon>
        <taxon>Thlaspideae</taxon>
        <taxon>Thlaspi</taxon>
    </lineage>
</organism>
<evidence type="ECO:0000313" key="1">
    <source>
        <dbReference type="EMBL" id="CAH2051741.1"/>
    </source>
</evidence>
<gene>
    <name evidence="1" type="ORF">TAV2_LOCUS9205</name>
</gene>
<reference evidence="1 2" key="1">
    <citation type="submission" date="2022-03" db="EMBL/GenBank/DDBJ databases">
        <authorList>
            <person name="Nunn A."/>
            <person name="Chopra R."/>
            <person name="Nunn A."/>
            <person name="Contreras Garrido A."/>
        </authorList>
    </citation>
    <scope>NUCLEOTIDE SEQUENCE [LARGE SCALE GENOMIC DNA]</scope>
</reference>
<proteinExistence type="predicted"/>
<evidence type="ECO:0000313" key="2">
    <source>
        <dbReference type="Proteomes" id="UP000836841"/>
    </source>
</evidence>
<feature type="non-terminal residue" evidence="1">
    <location>
        <position position="1"/>
    </location>
</feature>
<keyword evidence="2" id="KW-1185">Reference proteome</keyword>
<dbReference type="EMBL" id="OU466859">
    <property type="protein sequence ID" value="CAH2051741.1"/>
    <property type="molecule type" value="Genomic_DNA"/>
</dbReference>
<name>A0AAU9S0G7_THLAR</name>
<protein>
    <submittedName>
        <fullName evidence="1">Uncharacterized protein</fullName>
    </submittedName>
</protein>
<sequence>SLDSIKYSQRHFVKQVSSKLTPSLVSTTLLSLVKTPDLAPNFCLAIAVVSKLSSPKPALHLLKKKSSSVRDILDELMNARGRLESKSVLSFADEILSIIETFST</sequence>
<accession>A0AAU9S0G7</accession>